<organism evidence="1 2">
    <name type="scientific">Takifugu flavidus</name>
    <name type="common">sansaifugu</name>
    <dbReference type="NCBI Taxonomy" id="433684"/>
    <lineage>
        <taxon>Eukaryota</taxon>
        <taxon>Metazoa</taxon>
        <taxon>Chordata</taxon>
        <taxon>Craniata</taxon>
        <taxon>Vertebrata</taxon>
        <taxon>Euteleostomi</taxon>
        <taxon>Actinopterygii</taxon>
        <taxon>Neopterygii</taxon>
        <taxon>Teleostei</taxon>
        <taxon>Neoteleostei</taxon>
        <taxon>Acanthomorphata</taxon>
        <taxon>Eupercaria</taxon>
        <taxon>Tetraodontiformes</taxon>
        <taxon>Tetradontoidea</taxon>
        <taxon>Tetraodontidae</taxon>
        <taxon>Takifugu</taxon>
    </lineage>
</organism>
<proteinExistence type="predicted"/>
<dbReference type="Proteomes" id="UP000324091">
    <property type="component" value="Chromosome 17"/>
</dbReference>
<evidence type="ECO:0000313" key="1">
    <source>
        <dbReference type="EMBL" id="TWW70785.1"/>
    </source>
</evidence>
<accession>A0A5C6NV41</accession>
<gene>
    <name evidence="1" type="ORF">D4764_17G0002680</name>
</gene>
<dbReference type="AlphaFoldDB" id="A0A5C6NV41"/>
<name>A0A5C6NV41_9TELE</name>
<keyword evidence="2" id="KW-1185">Reference proteome</keyword>
<reference evidence="1 2" key="1">
    <citation type="submission" date="2019-04" db="EMBL/GenBank/DDBJ databases">
        <title>Chromosome genome assembly for Takifugu flavidus.</title>
        <authorList>
            <person name="Xiao S."/>
        </authorList>
    </citation>
    <scope>NUCLEOTIDE SEQUENCE [LARGE SCALE GENOMIC DNA]</scope>
    <source>
        <strain evidence="1">HTHZ2018</strain>
        <tissue evidence="1">Muscle</tissue>
    </source>
</reference>
<sequence length="66" mass="6865">METQSQASSAAEKKKKVETIAATKGLVARNDISEKAVASSTTSNAPVLTASIQTKGNCEQLQNPSD</sequence>
<dbReference type="EMBL" id="RHFK02000009">
    <property type="protein sequence ID" value="TWW70785.1"/>
    <property type="molecule type" value="Genomic_DNA"/>
</dbReference>
<evidence type="ECO:0000313" key="2">
    <source>
        <dbReference type="Proteomes" id="UP000324091"/>
    </source>
</evidence>
<protein>
    <submittedName>
        <fullName evidence="1">Uncharacterized protein</fullName>
    </submittedName>
</protein>
<comment type="caution">
    <text evidence="1">The sequence shown here is derived from an EMBL/GenBank/DDBJ whole genome shotgun (WGS) entry which is preliminary data.</text>
</comment>